<keyword evidence="11" id="KW-0547">Nucleotide-binding</keyword>
<evidence type="ECO:0000256" key="13">
    <source>
        <dbReference type="ARBA" id="ARBA00022840"/>
    </source>
</evidence>
<feature type="transmembrane region" description="Helical" evidence="18">
    <location>
        <begin position="13"/>
        <end position="35"/>
    </location>
</feature>
<dbReference type="InterPro" id="IPR013655">
    <property type="entry name" value="PAS_fold_3"/>
</dbReference>
<dbReference type="NCBIfam" id="TIGR00229">
    <property type="entry name" value="sensory_box"/>
    <property type="match status" value="2"/>
</dbReference>
<evidence type="ECO:0000256" key="15">
    <source>
        <dbReference type="ARBA" id="ARBA00023012"/>
    </source>
</evidence>
<dbReference type="Pfam" id="PF08448">
    <property type="entry name" value="PAS_4"/>
    <property type="match status" value="1"/>
</dbReference>
<evidence type="ECO:0000256" key="11">
    <source>
        <dbReference type="ARBA" id="ARBA00022741"/>
    </source>
</evidence>
<dbReference type="SMART" id="SM00091">
    <property type="entry name" value="PAS"/>
    <property type="match status" value="2"/>
</dbReference>
<evidence type="ECO:0000256" key="12">
    <source>
        <dbReference type="ARBA" id="ARBA00022777"/>
    </source>
</evidence>
<keyword evidence="16" id="KW-0843">Virulence</keyword>
<dbReference type="InterPro" id="IPR033479">
    <property type="entry name" value="dCache_1"/>
</dbReference>
<reference evidence="22 23" key="1">
    <citation type="submission" date="2023-11" db="EMBL/GenBank/DDBJ databases">
        <title>Arctic aerobic anoxygenic photoheterotroph Sediminicoccus rosea KRV36 adapts its photosynthesis to long days of polar summer.</title>
        <authorList>
            <person name="Tomasch J."/>
            <person name="Kopejtka K."/>
            <person name="Bily T."/>
            <person name="Gardiner A.T."/>
            <person name="Gardian Z."/>
            <person name="Shivaramu S."/>
            <person name="Koblizek M."/>
            <person name="Engelhardt F."/>
            <person name="Kaftan D."/>
        </authorList>
    </citation>
    <scope>NUCLEOTIDE SEQUENCE [LARGE SCALE GENOMIC DNA]</scope>
    <source>
        <strain evidence="22 23">R-30</strain>
    </source>
</reference>
<dbReference type="InterPro" id="IPR029151">
    <property type="entry name" value="Sensor-like_sf"/>
</dbReference>
<evidence type="ECO:0000256" key="14">
    <source>
        <dbReference type="ARBA" id="ARBA00022989"/>
    </source>
</evidence>
<dbReference type="PROSITE" id="PS50113">
    <property type="entry name" value="PAC"/>
    <property type="match status" value="2"/>
</dbReference>
<evidence type="ECO:0000256" key="9">
    <source>
        <dbReference type="ARBA" id="ARBA00022692"/>
    </source>
</evidence>
<evidence type="ECO:0000256" key="10">
    <source>
        <dbReference type="ARBA" id="ARBA00022737"/>
    </source>
</evidence>
<evidence type="ECO:0000313" key="22">
    <source>
        <dbReference type="EMBL" id="WPB86486.1"/>
    </source>
</evidence>
<keyword evidence="4" id="KW-1003">Cell membrane</keyword>
<dbReference type="RefSeq" id="WP_318650459.1">
    <property type="nucleotide sequence ID" value="NZ_CP137852.1"/>
</dbReference>
<keyword evidence="6" id="KW-0285">Flavoprotein</keyword>
<evidence type="ECO:0000256" key="3">
    <source>
        <dbReference type="ARBA" id="ARBA00012438"/>
    </source>
</evidence>
<dbReference type="InterPro" id="IPR013656">
    <property type="entry name" value="PAS_4"/>
</dbReference>
<dbReference type="Proteomes" id="UP001305521">
    <property type="component" value="Chromosome"/>
</dbReference>
<dbReference type="InterPro" id="IPR011102">
    <property type="entry name" value="Sig_transdc_His_kinase_HWE"/>
</dbReference>
<dbReference type="InterPro" id="IPR011006">
    <property type="entry name" value="CheY-like_superfamily"/>
</dbReference>
<accession>A0ABZ0PM08</accession>
<evidence type="ECO:0000259" key="19">
    <source>
        <dbReference type="PROSITE" id="PS50112"/>
    </source>
</evidence>
<keyword evidence="23" id="KW-1185">Reference proteome</keyword>
<keyword evidence="13" id="KW-0067">ATP-binding</keyword>
<comment type="catalytic activity">
    <reaction evidence="1">
        <text>ATP + protein L-histidine = ADP + protein N-phospho-L-histidine.</text>
        <dbReference type="EC" id="2.7.13.3"/>
    </reaction>
</comment>
<dbReference type="SMART" id="SM00911">
    <property type="entry name" value="HWE_HK"/>
    <property type="match status" value="1"/>
</dbReference>
<name>A0ABZ0PM08_9PROT</name>
<dbReference type="SUPFAM" id="SSF55785">
    <property type="entry name" value="PYP-like sensor domain (PAS domain)"/>
    <property type="match status" value="2"/>
</dbReference>
<evidence type="ECO:0000256" key="16">
    <source>
        <dbReference type="ARBA" id="ARBA00023026"/>
    </source>
</evidence>
<dbReference type="EC" id="2.7.13.3" evidence="3"/>
<keyword evidence="10" id="KW-0677">Repeat</keyword>
<evidence type="ECO:0000256" key="5">
    <source>
        <dbReference type="ARBA" id="ARBA00022553"/>
    </source>
</evidence>
<dbReference type="Pfam" id="PF08447">
    <property type="entry name" value="PAS_3"/>
    <property type="match status" value="1"/>
</dbReference>
<feature type="domain" description="PAS" evidence="19">
    <location>
        <begin position="367"/>
        <end position="437"/>
    </location>
</feature>
<dbReference type="Gene3D" id="3.40.50.2300">
    <property type="match status" value="1"/>
</dbReference>
<dbReference type="PANTHER" id="PTHR41523:SF8">
    <property type="entry name" value="ETHYLENE RESPONSE SENSOR PROTEIN"/>
    <property type="match status" value="1"/>
</dbReference>
<evidence type="ECO:0000256" key="8">
    <source>
        <dbReference type="ARBA" id="ARBA00022679"/>
    </source>
</evidence>
<keyword evidence="15" id="KW-0902">Two-component regulatory system</keyword>
<dbReference type="PANTHER" id="PTHR41523">
    <property type="entry name" value="TWO-COMPONENT SYSTEM SENSOR PROTEIN"/>
    <property type="match status" value="1"/>
</dbReference>
<dbReference type="InterPro" id="IPR035965">
    <property type="entry name" value="PAS-like_dom_sf"/>
</dbReference>
<feature type="domain" description="PAC" evidence="20">
    <location>
        <begin position="445"/>
        <end position="498"/>
    </location>
</feature>
<evidence type="ECO:0000256" key="17">
    <source>
        <dbReference type="ARBA" id="ARBA00023136"/>
    </source>
</evidence>
<dbReference type="SUPFAM" id="SSF103190">
    <property type="entry name" value="Sensory domain-like"/>
    <property type="match status" value="1"/>
</dbReference>
<dbReference type="Gene3D" id="6.10.340.10">
    <property type="match status" value="1"/>
</dbReference>
<dbReference type="Pfam" id="PF07536">
    <property type="entry name" value="HWE_HK"/>
    <property type="match status" value="1"/>
</dbReference>
<keyword evidence="14 18" id="KW-1133">Transmembrane helix</keyword>
<dbReference type="Gene3D" id="3.30.565.10">
    <property type="entry name" value="Histidine kinase-like ATPase, C-terminal domain"/>
    <property type="match status" value="1"/>
</dbReference>
<evidence type="ECO:0000256" key="1">
    <source>
        <dbReference type="ARBA" id="ARBA00000085"/>
    </source>
</evidence>
<feature type="domain" description="PAS" evidence="19">
    <location>
        <begin position="499"/>
        <end position="568"/>
    </location>
</feature>
<dbReference type="CDD" id="cd12914">
    <property type="entry name" value="PDC1_DGC_like"/>
    <property type="match status" value="1"/>
</dbReference>
<dbReference type="Pfam" id="PF02743">
    <property type="entry name" value="dCache_1"/>
    <property type="match status" value="1"/>
</dbReference>
<keyword evidence="8" id="KW-0808">Transferase</keyword>
<dbReference type="InterPro" id="IPR003660">
    <property type="entry name" value="HAMP_dom"/>
</dbReference>
<proteinExistence type="predicted"/>
<dbReference type="Gene3D" id="3.30.450.20">
    <property type="entry name" value="PAS domain"/>
    <property type="match status" value="4"/>
</dbReference>
<dbReference type="CDD" id="cd00130">
    <property type="entry name" value="PAS"/>
    <property type="match status" value="2"/>
</dbReference>
<protein>
    <recommendedName>
        <fullName evidence="3">histidine kinase</fullName>
        <ecNumber evidence="3">2.7.13.3</ecNumber>
    </recommendedName>
</protein>
<dbReference type="CDD" id="cd06225">
    <property type="entry name" value="HAMP"/>
    <property type="match status" value="1"/>
</dbReference>
<feature type="transmembrane region" description="Helical" evidence="18">
    <location>
        <begin position="288"/>
        <end position="311"/>
    </location>
</feature>
<evidence type="ECO:0000313" key="23">
    <source>
        <dbReference type="Proteomes" id="UP001305521"/>
    </source>
</evidence>
<keyword evidence="5" id="KW-0597">Phosphoprotein</keyword>
<dbReference type="PROSITE" id="PS50112">
    <property type="entry name" value="PAS"/>
    <property type="match status" value="2"/>
</dbReference>
<keyword evidence="12" id="KW-0418">Kinase</keyword>
<dbReference type="SMART" id="SM00304">
    <property type="entry name" value="HAMP"/>
    <property type="match status" value="1"/>
</dbReference>
<evidence type="ECO:0000256" key="6">
    <source>
        <dbReference type="ARBA" id="ARBA00022630"/>
    </source>
</evidence>
<feature type="domain" description="PAC" evidence="20">
    <location>
        <begin position="569"/>
        <end position="623"/>
    </location>
</feature>
<feature type="domain" description="HAMP" evidence="21">
    <location>
        <begin position="309"/>
        <end position="362"/>
    </location>
</feature>
<evidence type="ECO:0000256" key="7">
    <source>
        <dbReference type="ARBA" id="ARBA00022643"/>
    </source>
</evidence>
<organism evidence="22 23">
    <name type="scientific">Sediminicoccus rosea</name>
    <dbReference type="NCBI Taxonomy" id="1225128"/>
    <lineage>
        <taxon>Bacteria</taxon>
        <taxon>Pseudomonadati</taxon>
        <taxon>Pseudomonadota</taxon>
        <taxon>Alphaproteobacteria</taxon>
        <taxon>Acetobacterales</taxon>
        <taxon>Roseomonadaceae</taxon>
        <taxon>Sediminicoccus</taxon>
    </lineage>
</organism>
<evidence type="ECO:0000256" key="18">
    <source>
        <dbReference type="SAM" id="Phobius"/>
    </source>
</evidence>
<sequence length="949" mass="101922">MQWLRRKASALPLAVWAVIGLVLALVPAAFVQVLLEREARIERTQQLAEQAMRFVRLVGQQQTSMLEGASQLLSSMAAHDAIRALRPDPACDAFLARIVAANPRYLTATLLDRQGQPVCVAHETARQVNLGDRQHFQEVLRSGRFQVGSYSIGRATGQRSFHLAAPLRDDAGQVIGVLALALSVDWLIRELQEIPLPPGSASTIAGPDGVVLARSLDPERFVGHPMSPVGMEVLRAPAPGIIDAPALDGVRRIAAYLPVAVEPAGLFVSVGLETTALLRDAVYADRRAALMIIGSLLLTFVLAILVFHGAVERPVRRLLAVVRNWEAEDWSARVGPIAGGREFSKLAEAFDSMAESVASREAARLRAQTRMQAVVAVAPQIVLTADQHGQVDWTNRYWEELTGLSLADSRGDGWLAAVHPEDREGAAAAWREALDRAARGEQEQFSREMRICQAAAEQWRWFLFTGAPIRTAAGRPAAWTAVGLDYHERREAEADRAETAARLRATYESAPVGLCLLDRELRFVAINEMLAETNGHSPAAHVGQPLEEIAPEVAPVIAPYMRQVLETGEPVESVEMSGMLHGEPRSWLCSYFPVRDERGHVTGVSSAVVDITTRKRIEASERMLSREVDHRAQNVLSVVRGLVRLSAAEADDDVPALIEVLEGRIAALSRVHNVLAQERWVSVALSEILQQELAAVRGQVAMEGPALRIAADAAQPFGLVVHELATNSMKYGALSSAAGCLSLQWRLQGQEVVLDWIEQGGPEILEPPQRIGLGSLLIDANAGAQLAGRIERRWRREGLHCVLTMGATAFAGELRPDMSAQTGVLAGRRVLVADDQPGRAAAFGAALREAGCEVLGPAPSIEEALAALELAGAVDAAVLPATLRGVSVQLLRQALDRRAVATLLLTAEGGLLDDDEGAPGLPEGGSSAELRAALAAVLGARGSAEPAVA</sequence>
<dbReference type="InterPro" id="IPR000014">
    <property type="entry name" value="PAS"/>
</dbReference>
<keyword evidence="7" id="KW-0288">FMN</keyword>
<evidence type="ECO:0000259" key="20">
    <source>
        <dbReference type="PROSITE" id="PS50113"/>
    </source>
</evidence>
<dbReference type="SUPFAM" id="SSF52172">
    <property type="entry name" value="CheY-like"/>
    <property type="match status" value="1"/>
</dbReference>
<dbReference type="InterPro" id="IPR000700">
    <property type="entry name" value="PAS-assoc_C"/>
</dbReference>
<evidence type="ECO:0000256" key="4">
    <source>
        <dbReference type="ARBA" id="ARBA00022475"/>
    </source>
</evidence>
<keyword evidence="17 18" id="KW-0472">Membrane</keyword>
<gene>
    <name evidence="22" type="ORF">R9Z33_06320</name>
</gene>
<comment type="subcellular location">
    <subcellularLocation>
        <location evidence="2">Cell membrane</location>
        <topology evidence="2">Multi-pass membrane protein</topology>
    </subcellularLocation>
</comment>
<evidence type="ECO:0000256" key="2">
    <source>
        <dbReference type="ARBA" id="ARBA00004651"/>
    </source>
</evidence>
<evidence type="ECO:0000259" key="21">
    <source>
        <dbReference type="PROSITE" id="PS50885"/>
    </source>
</evidence>
<dbReference type="InterPro" id="IPR036890">
    <property type="entry name" value="HATPase_C_sf"/>
</dbReference>
<dbReference type="PROSITE" id="PS50885">
    <property type="entry name" value="HAMP"/>
    <property type="match status" value="1"/>
</dbReference>
<keyword evidence="9 18" id="KW-0812">Transmembrane</keyword>
<dbReference type="EMBL" id="CP137852">
    <property type="protein sequence ID" value="WPB86486.1"/>
    <property type="molecule type" value="Genomic_DNA"/>
</dbReference>
<dbReference type="CDD" id="cd12915">
    <property type="entry name" value="PDC2_DGC_like"/>
    <property type="match status" value="1"/>
</dbReference>